<accession>A0ABU4PRU7</accession>
<dbReference type="PRINTS" id="PR01805">
    <property type="entry name" value="VACJLIPOPROT"/>
</dbReference>
<comment type="similarity">
    <text evidence="1">Belongs to the MlaA family.</text>
</comment>
<sequence length="312" mass="33599">MSIPIWVTAMLVTGTPVADGDVQASPPAELIMAGTLQPFSTVSLIAPETADLVAPDAAMVSPAAPIPPEEPEESQDIVVMARPRNAANDPIAAINTESFKATQAVDRAFVGPLALAYKRGVPTPVRSGIRNFIYNLREPIVFVNFLLQHKVGKAAETLGRFVVNSSVGVGGVFDMAKRRPIHLPRRPNGFADTLGFYGVKPGPFLFLPLIGPTTLRDFVGDTVDRLVLPLAVGKPFNRAAFTIPVSVLGVLDRRAENDELFHELHTGPTDPYVATRTFYLKRRQAEIDDLHGKHRSVPATPMPTTTGATAKP</sequence>
<evidence type="ECO:0000313" key="5">
    <source>
        <dbReference type="Proteomes" id="UP001279660"/>
    </source>
</evidence>
<feature type="compositionally biased region" description="Low complexity" evidence="3">
    <location>
        <begin position="298"/>
        <end position="312"/>
    </location>
</feature>
<dbReference type="Proteomes" id="UP001279660">
    <property type="component" value="Unassembled WGS sequence"/>
</dbReference>
<dbReference type="RefSeq" id="WP_010407133.1">
    <property type="nucleotide sequence ID" value="NZ_JAWXXV010000001.1"/>
</dbReference>
<keyword evidence="2" id="KW-0732">Signal</keyword>
<keyword evidence="5" id="KW-1185">Reference proteome</keyword>
<protein>
    <submittedName>
        <fullName evidence="4">VacJ family lipoprotein</fullName>
    </submittedName>
</protein>
<evidence type="ECO:0000256" key="1">
    <source>
        <dbReference type="ARBA" id="ARBA00010634"/>
    </source>
</evidence>
<evidence type="ECO:0000256" key="2">
    <source>
        <dbReference type="ARBA" id="ARBA00022729"/>
    </source>
</evidence>
<dbReference type="EMBL" id="JAWXXV010000001">
    <property type="protein sequence ID" value="MDX5985917.1"/>
    <property type="molecule type" value="Genomic_DNA"/>
</dbReference>
<dbReference type="InterPro" id="IPR007428">
    <property type="entry name" value="MlaA"/>
</dbReference>
<name>A0ABU4PRU7_9SPHN</name>
<gene>
    <name evidence="4" type="ORF">SIL82_16805</name>
</gene>
<keyword evidence="4" id="KW-0449">Lipoprotein</keyword>
<evidence type="ECO:0000313" key="4">
    <source>
        <dbReference type="EMBL" id="MDX5985917.1"/>
    </source>
</evidence>
<proteinExistence type="inferred from homology"/>
<reference evidence="4 5" key="1">
    <citation type="submission" date="2023-11" db="EMBL/GenBank/DDBJ databases">
        <title>MicrobeMod: A computational toolkit for identifying prokaryotic methylation and restriction-modification with nanopore sequencing.</title>
        <authorList>
            <person name="Crits-Christoph A."/>
            <person name="Kang S.C."/>
            <person name="Lee H."/>
            <person name="Ostrov N."/>
        </authorList>
    </citation>
    <scope>NUCLEOTIDE SEQUENCE [LARGE SCALE GENOMIC DNA]</scope>
    <source>
        <strain evidence="4 5">ATCC 14820</strain>
    </source>
</reference>
<comment type="caution">
    <text evidence="4">The sequence shown here is derived from an EMBL/GenBank/DDBJ whole genome shotgun (WGS) entry which is preliminary data.</text>
</comment>
<dbReference type="PANTHER" id="PTHR30035">
    <property type="entry name" value="LIPOPROTEIN VACJ-RELATED"/>
    <property type="match status" value="1"/>
</dbReference>
<feature type="region of interest" description="Disordered" evidence="3">
    <location>
        <begin position="293"/>
        <end position="312"/>
    </location>
</feature>
<organism evidence="4 5">
    <name type="scientific">Sphingomonas echinoides</name>
    <dbReference type="NCBI Taxonomy" id="59803"/>
    <lineage>
        <taxon>Bacteria</taxon>
        <taxon>Pseudomonadati</taxon>
        <taxon>Pseudomonadota</taxon>
        <taxon>Alphaproteobacteria</taxon>
        <taxon>Sphingomonadales</taxon>
        <taxon>Sphingomonadaceae</taxon>
        <taxon>Sphingomonas</taxon>
    </lineage>
</organism>
<dbReference type="PANTHER" id="PTHR30035:SF3">
    <property type="entry name" value="INTERMEMBRANE PHOSPHOLIPID TRANSPORT SYSTEM LIPOPROTEIN MLAA"/>
    <property type="match status" value="1"/>
</dbReference>
<dbReference type="Pfam" id="PF04333">
    <property type="entry name" value="MlaA"/>
    <property type="match status" value="1"/>
</dbReference>
<evidence type="ECO:0000256" key="3">
    <source>
        <dbReference type="SAM" id="MobiDB-lite"/>
    </source>
</evidence>